<dbReference type="Gene3D" id="3.30.9.10">
    <property type="entry name" value="D-Amino Acid Oxidase, subunit A, domain 2"/>
    <property type="match status" value="1"/>
</dbReference>
<feature type="domain" description="Phenol hydroxylase-like C-terminal dimerisation" evidence="6">
    <location>
        <begin position="427"/>
        <end position="677"/>
    </location>
</feature>
<dbReference type="AlphaFoldDB" id="A0A4S8M9Z2"/>
<reference evidence="7 8" key="1">
    <citation type="journal article" date="2019" name="Nat. Ecol. Evol.">
        <title>Megaphylogeny resolves global patterns of mushroom evolution.</title>
        <authorList>
            <person name="Varga T."/>
            <person name="Krizsan K."/>
            <person name="Foldi C."/>
            <person name="Dima B."/>
            <person name="Sanchez-Garcia M."/>
            <person name="Sanchez-Ramirez S."/>
            <person name="Szollosi G.J."/>
            <person name="Szarkandi J.G."/>
            <person name="Papp V."/>
            <person name="Albert L."/>
            <person name="Andreopoulos W."/>
            <person name="Angelini C."/>
            <person name="Antonin V."/>
            <person name="Barry K.W."/>
            <person name="Bougher N.L."/>
            <person name="Buchanan P."/>
            <person name="Buyck B."/>
            <person name="Bense V."/>
            <person name="Catcheside P."/>
            <person name="Chovatia M."/>
            <person name="Cooper J."/>
            <person name="Damon W."/>
            <person name="Desjardin D."/>
            <person name="Finy P."/>
            <person name="Geml J."/>
            <person name="Haridas S."/>
            <person name="Hughes K."/>
            <person name="Justo A."/>
            <person name="Karasinski D."/>
            <person name="Kautmanova I."/>
            <person name="Kiss B."/>
            <person name="Kocsube S."/>
            <person name="Kotiranta H."/>
            <person name="LaButti K.M."/>
            <person name="Lechner B.E."/>
            <person name="Liimatainen K."/>
            <person name="Lipzen A."/>
            <person name="Lukacs Z."/>
            <person name="Mihaltcheva S."/>
            <person name="Morgado L.N."/>
            <person name="Niskanen T."/>
            <person name="Noordeloos M.E."/>
            <person name="Ohm R.A."/>
            <person name="Ortiz-Santana B."/>
            <person name="Ovrebo C."/>
            <person name="Racz N."/>
            <person name="Riley R."/>
            <person name="Savchenko A."/>
            <person name="Shiryaev A."/>
            <person name="Soop K."/>
            <person name="Spirin V."/>
            <person name="Szebenyi C."/>
            <person name="Tomsovsky M."/>
            <person name="Tulloss R.E."/>
            <person name="Uehling J."/>
            <person name="Grigoriev I.V."/>
            <person name="Vagvolgyi C."/>
            <person name="Papp T."/>
            <person name="Martin F.M."/>
            <person name="Miettinen O."/>
            <person name="Hibbett D.S."/>
            <person name="Nagy L.G."/>
        </authorList>
    </citation>
    <scope>NUCLEOTIDE SEQUENCE [LARGE SCALE GENOMIC DNA]</scope>
    <source>
        <strain evidence="7 8">CBS 962.96</strain>
    </source>
</reference>
<evidence type="ECO:0000256" key="3">
    <source>
        <dbReference type="ARBA" id="ARBA00022827"/>
    </source>
</evidence>
<dbReference type="SUPFAM" id="SSF54373">
    <property type="entry name" value="FAD-linked reductases, C-terminal domain"/>
    <property type="match status" value="1"/>
</dbReference>
<dbReference type="GO" id="GO:0071949">
    <property type="term" value="F:FAD binding"/>
    <property type="evidence" value="ECO:0007669"/>
    <property type="project" value="InterPro"/>
</dbReference>
<proteinExistence type="inferred from homology"/>
<dbReference type="Proteomes" id="UP000297245">
    <property type="component" value="Unassembled WGS sequence"/>
</dbReference>
<dbReference type="InterPro" id="IPR038220">
    <property type="entry name" value="PHOX_C_sf"/>
</dbReference>
<keyword evidence="2" id="KW-0285">Flavoprotein</keyword>
<name>A0A4S8M9Z2_DENBC</name>
<keyword evidence="8" id="KW-1185">Reference proteome</keyword>
<keyword evidence="4" id="KW-0560">Oxidoreductase</keyword>
<evidence type="ECO:0000313" key="8">
    <source>
        <dbReference type="Proteomes" id="UP000297245"/>
    </source>
</evidence>
<dbReference type="PANTHER" id="PTHR43004:SF4">
    <property type="entry name" value="FAD-BINDING DOMAIN-CONTAINING PROTEIN"/>
    <property type="match status" value="1"/>
</dbReference>
<dbReference type="Pfam" id="PF07976">
    <property type="entry name" value="Phe_hydrox_dim"/>
    <property type="match status" value="1"/>
</dbReference>
<dbReference type="OrthoDB" id="10016252at2759"/>
<evidence type="ECO:0000256" key="4">
    <source>
        <dbReference type="ARBA" id="ARBA00023002"/>
    </source>
</evidence>
<evidence type="ECO:0000259" key="5">
    <source>
        <dbReference type="Pfam" id="PF01494"/>
    </source>
</evidence>
<sequence>MSQALNGSDFFTNFGPQNYEHGIVIVGAGPAGMMLAYCLTKMGIKPLIVDSNLFVDHEFGRGDGLVCRTLEVMENLQVYEEIAQHSMKLNSVAHWSIGENPSVKNITKFVSPDMEVEAAGLVVRQGVVEQVLTKRVEENSEARVLRPWTFQDADIENSGSESYVNVTLRSMYGETRQIRTRYLIGCDGGKSQVRRVLRSKYGVTFDGQPHYSVWAVVDVLSPSTNFPDTGKLAILETRRGTIMTIPREPIHGKECLRIYGEAPKMEDPNEDPKVEDVIKMIREAFHPYTITWDEINWFAVYRTGQRIVSKYDVDQRIFLAGDAAHIHSPKAGQGMNTSMQDTHNLAMKLAFVEKGFAKPEILATYNLERRFVASQLLAMDEQLIELFTKHSEAMKNSADNKDAAIQSINQLHTFQRRHATFQAGVSITYAESVLVKSLDPESDASSQALLSIGGQGLIPGRRLVPAVVTRYYDGLSKSILDATIPFDGRFTVFLCLGDLLSPGKLERVEQLKKYITREDGFWNRFIKRHDPTCQCELKSSSNTTNKLFPRSTVHPILRLAAVTTTEYTSVPLALRYEELFRPKDSQEPVLFGPKMLFCDTTPAIFYGLDRSADMQPMKPIILTNPLHQKWDVPEEVGSAVVLRPDGHVGAVVRDLLGREKFSEGAWNTVEEYFARFLVL</sequence>
<comment type="similarity">
    <text evidence="1">Belongs to the PheA/TfdB FAD monooxygenase family.</text>
</comment>
<organism evidence="7 8">
    <name type="scientific">Dendrothele bispora (strain CBS 962.96)</name>
    <dbReference type="NCBI Taxonomy" id="1314807"/>
    <lineage>
        <taxon>Eukaryota</taxon>
        <taxon>Fungi</taxon>
        <taxon>Dikarya</taxon>
        <taxon>Basidiomycota</taxon>
        <taxon>Agaricomycotina</taxon>
        <taxon>Agaricomycetes</taxon>
        <taxon>Agaricomycetidae</taxon>
        <taxon>Agaricales</taxon>
        <taxon>Agaricales incertae sedis</taxon>
        <taxon>Dendrothele</taxon>
    </lineage>
</organism>
<dbReference type="PANTHER" id="PTHR43004">
    <property type="entry name" value="TRK SYSTEM POTASSIUM UPTAKE PROTEIN"/>
    <property type="match status" value="1"/>
</dbReference>
<feature type="domain" description="FAD-binding" evidence="5">
    <location>
        <begin position="23"/>
        <end position="377"/>
    </location>
</feature>
<dbReference type="PRINTS" id="PR00420">
    <property type="entry name" value="RNGMNOXGNASE"/>
</dbReference>
<evidence type="ECO:0000313" key="7">
    <source>
        <dbReference type="EMBL" id="THU99236.1"/>
    </source>
</evidence>
<dbReference type="SUPFAM" id="SSF51905">
    <property type="entry name" value="FAD/NAD(P)-binding domain"/>
    <property type="match status" value="1"/>
</dbReference>
<dbReference type="InterPro" id="IPR036188">
    <property type="entry name" value="FAD/NAD-bd_sf"/>
</dbReference>
<dbReference type="SUPFAM" id="SSF52833">
    <property type="entry name" value="Thioredoxin-like"/>
    <property type="match status" value="1"/>
</dbReference>
<dbReference type="InterPro" id="IPR012941">
    <property type="entry name" value="Phe_hydrox_C_dim_dom"/>
</dbReference>
<gene>
    <name evidence="7" type="ORF">K435DRAFT_795123</name>
</gene>
<dbReference type="InterPro" id="IPR050641">
    <property type="entry name" value="RIFMO-like"/>
</dbReference>
<dbReference type="Gene3D" id="3.40.30.20">
    <property type="match status" value="1"/>
</dbReference>
<evidence type="ECO:0000256" key="1">
    <source>
        <dbReference type="ARBA" id="ARBA00007801"/>
    </source>
</evidence>
<keyword evidence="3" id="KW-0274">FAD</keyword>
<evidence type="ECO:0000256" key="2">
    <source>
        <dbReference type="ARBA" id="ARBA00022630"/>
    </source>
</evidence>
<evidence type="ECO:0008006" key="9">
    <source>
        <dbReference type="Google" id="ProtNLM"/>
    </source>
</evidence>
<dbReference type="Gene3D" id="3.50.50.60">
    <property type="entry name" value="FAD/NAD(P)-binding domain"/>
    <property type="match status" value="1"/>
</dbReference>
<dbReference type="InterPro" id="IPR036249">
    <property type="entry name" value="Thioredoxin-like_sf"/>
</dbReference>
<dbReference type="Pfam" id="PF01494">
    <property type="entry name" value="FAD_binding_3"/>
    <property type="match status" value="1"/>
</dbReference>
<dbReference type="GO" id="GO:0016709">
    <property type="term" value="F:oxidoreductase activity, acting on paired donors, with incorporation or reduction of molecular oxygen, NAD(P)H as one donor, and incorporation of one atom of oxygen"/>
    <property type="evidence" value="ECO:0007669"/>
    <property type="project" value="UniProtKB-ARBA"/>
</dbReference>
<evidence type="ECO:0000259" key="6">
    <source>
        <dbReference type="Pfam" id="PF07976"/>
    </source>
</evidence>
<protein>
    <recommendedName>
        <fullName evidence="9">FAD-binding domain-containing protein</fullName>
    </recommendedName>
</protein>
<dbReference type="EMBL" id="ML179123">
    <property type="protein sequence ID" value="THU99236.1"/>
    <property type="molecule type" value="Genomic_DNA"/>
</dbReference>
<accession>A0A4S8M9Z2</accession>
<dbReference type="InterPro" id="IPR002938">
    <property type="entry name" value="FAD-bd"/>
</dbReference>